<proteinExistence type="predicted"/>
<comment type="caution">
    <text evidence="1">The sequence shown here is derived from an EMBL/GenBank/DDBJ whole genome shotgun (WGS) entry which is preliminary data.</text>
</comment>
<protein>
    <submittedName>
        <fullName evidence="1">Uncharacterized protein</fullName>
    </submittedName>
</protein>
<name>X1AG85_9ZZZZ</name>
<dbReference type="EMBL" id="BART01013821">
    <property type="protein sequence ID" value="GAG81555.1"/>
    <property type="molecule type" value="Genomic_DNA"/>
</dbReference>
<evidence type="ECO:0000313" key="1">
    <source>
        <dbReference type="EMBL" id="GAG81555.1"/>
    </source>
</evidence>
<accession>X1AG85</accession>
<gene>
    <name evidence="1" type="ORF">S01H4_28019</name>
</gene>
<organism evidence="1">
    <name type="scientific">marine sediment metagenome</name>
    <dbReference type="NCBI Taxonomy" id="412755"/>
    <lineage>
        <taxon>unclassified sequences</taxon>
        <taxon>metagenomes</taxon>
        <taxon>ecological metagenomes</taxon>
    </lineage>
</organism>
<sequence length="113" mass="11818">LPQNLLRKVSTGDPVEMAFMSRPGIIDTGTVLGVSKYTGEGQLVASGDLPIAANVGSKGYLAAVIHLDDDAIARQLALGEAGAAAIYTKPAGGPFAIVSKIYLRILSWMFFLP</sequence>
<reference evidence="1" key="1">
    <citation type="journal article" date="2014" name="Front. Microbiol.">
        <title>High frequency of phylogenetically diverse reductive dehalogenase-homologous genes in deep subseafloor sedimentary metagenomes.</title>
        <authorList>
            <person name="Kawai M."/>
            <person name="Futagami T."/>
            <person name="Toyoda A."/>
            <person name="Takaki Y."/>
            <person name="Nishi S."/>
            <person name="Hori S."/>
            <person name="Arai W."/>
            <person name="Tsubouchi T."/>
            <person name="Morono Y."/>
            <person name="Uchiyama I."/>
            <person name="Ito T."/>
            <person name="Fujiyama A."/>
            <person name="Inagaki F."/>
            <person name="Takami H."/>
        </authorList>
    </citation>
    <scope>NUCLEOTIDE SEQUENCE</scope>
    <source>
        <strain evidence="1">Expedition CK06-06</strain>
    </source>
</reference>
<feature type="non-terminal residue" evidence="1">
    <location>
        <position position="1"/>
    </location>
</feature>
<dbReference type="AlphaFoldDB" id="X1AG85"/>